<evidence type="ECO:0000313" key="2">
    <source>
        <dbReference type="Proteomes" id="UP000486297"/>
    </source>
</evidence>
<comment type="caution">
    <text evidence="1">The sequence shown here is derived from an EMBL/GenBank/DDBJ whole genome shotgun (WGS) entry which is preliminary data.</text>
</comment>
<dbReference type="RefSeq" id="WP_095503321.1">
    <property type="nucleotide sequence ID" value="NZ_WJXO01000001.1"/>
</dbReference>
<keyword evidence="2" id="KW-1185">Reference proteome</keyword>
<proteinExistence type="predicted"/>
<reference evidence="1" key="1">
    <citation type="journal article" name="Emerg. Infect. Dis.">
        <title>Two cases of a newly characterized neisseria species.</title>
        <authorList>
            <person name="Mustapha M."/>
            <person name="Lemos A.P.S."/>
            <person name="Harrison L.H."/>
            <person name="Vantyne D."/>
            <person name="Sacchi C.T."/>
        </authorList>
    </citation>
    <scope>NUCLEOTIDE SEQUENCE</scope>
    <source>
        <strain evidence="1">N.95.16</strain>
    </source>
</reference>
<dbReference type="AlphaFoldDB" id="A0A7X2GWS3"/>
<gene>
    <name evidence="1" type="ORF">GJU80_02640</name>
</gene>
<accession>A0A7X2GWS3</accession>
<protein>
    <submittedName>
        <fullName evidence="1">Uncharacterized protein</fullName>
    </submittedName>
</protein>
<name>A0A7X2GWS3_9NEIS</name>
<sequence length="115" mass="12969">MKSEVVFEDRFFQLACYSGIVADANTKISTHVSGGGFDYVSIKSTTHETSEFFLLDDEGNESCFRMNNWGVSMRPGHNVQVYALFDKRKKLGEYVLVKNDNLNETAPNLYNIKGA</sequence>
<dbReference type="EMBL" id="WJXO01000001">
    <property type="protein sequence ID" value="MRN37418.1"/>
    <property type="molecule type" value="Genomic_DNA"/>
</dbReference>
<organism evidence="1 2">
    <name type="scientific">Neisseria brasiliensis</name>
    <dbReference type="NCBI Taxonomy" id="2666100"/>
    <lineage>
        <taxon>Bacteria</taxon>
        <taxon>Pseudomonadati</taxon>
        <taxon>Pseudomonadota</taxon>
        <taxon>Betaproteobacteria</taxon>
        <taxon>Neisseriales</taxon>
        <taxon>Neisseriaceae</taxon>
        <taxon>Neisseria</taxon>
    </lineage>
</organism>
<dbReference type="Proteomes" id="UP000486297">
    <property type="component" value="Unassembled WGS sequence"/>
</dbReference>
<evidence type="ECO:0000313" key="1">
    <source>
        <dbReference type="EMBL" id="MRN37418.1"/>
    </source>
</evidence>